<name>A0AAD5KNM3_9FUNG</name>
<dbReference type="NCBIfam" id="TIGR01662">
    <property type="entry name" value="HAD-SF-IIIA"/>
    <property type="match status" value="1"/>
</dbReference>
<reference evidence="2" key="2">
    <citation type="submission" date="2023-02" db="EMBL/GenBank/DDBJ databases">
        <authorList>
            <consortium name="DOE Joint Genome Institute"/>
            <person name="Mondo S.J."/>
            <person name="Chang Y."/>
            <person name="Wang Y."/>
            <person name="Ahrendt S."/>
            <person name="Andreopoulos W."/>
            <person name="Barry K."/>
            <person name="Beard J."/>
            <person name="Benny G.L."/>
            <person name="Blankenship S."/>
            <person name="Bonito G."/>
            <person name="Cuomo C."/>
            <person name="Desiro A."/>
            <person name="Gervers K.A."/>
            <person name="Hundley H."/>
            <person name="Kuo A."/>
            <person name="LaButti K."/>
            <person name="Lang B.F."/>
            <person name="Lipzen A."/>
            <person name="O'Donnell K."/>
            <person name="Pangilinan J."/>
            <person name="Reynolds N."/>
            <person name="Sandor L."/>
            <person name="Smith M.W."/>
            <person name="Tsang A."/>
            <person name="Grigoriev I.V."/>
            <person name="Stajich J.E."/>
            <person name="Spatafora J.W."/>
        </authorList>
    </citation>
    <scope>NUCLEOTIDE SEQUENCE</scope>
    <source>
        <strain evidence="2">RSA 2281</strain>
    </source>
</reference>
<dbReference type="Pfam" id="PF13671">
    <property type="entry name" value="AAA_33"/>
    <property type="match status" value="1"/>
</dbReference>
<comment type="caution">
    <text evidence="2">The sequence shown here is derived from an EMBL/GenBank/DDBJ whole genome shotgun (WGS) entry which is preliminary data.</text>
</comment>
<evidence type="ECO:0000313" key="2">
    <source>
        <dbReference type="EMBL" id="KAI9276987.1"/>
    </source>
</evidence>
<dbReference type="AlphaFoldDB" id="A0AAD5KNM3"/>
<keyword evidence="3" id="KW-1185">Reference proteome</keyword>
<evidence type="ECO:0000256" key="1">
    <source>
        <dbReference type="SAM" id="MobiDB-lite"/>
    </source>
</evidence>
<accession>A0AAD5KNM3</accession>
<dbReference type="GO" id="GO:0003690">
    <property type="term" value="F:double-stranded DNA binding"/>
    <property type="evidence" value="ECO:0007669"/>
    <property type="project" value="TreeGrafter"/>
</dbReference>
<dbReference type="InterPro" id="IPR036412">
    <property type="entry name" value="HAD-like_sf"/>
</dbReference>
<dbReference type="Gene3D" id="3.40.50.300">
    <property type="entry name" value="P-loop containing nucleotide triphosphate hydrolases"/>
    <property type="match status" value="1"/>
</dbReference>
<keyword evidence="2" id="KW-0808">Transferase</keyword>
<dbReference type="FunFam" id="3.40.50.1000:FF:000078">
    <property type="entry name" value="Bifunctional polynucleotide phosphatase/kinase"/>
    <property type="match status" value="1"/>
</dbReference>
<dbReference type="InterPro" id="IPR006549">
    <property type="entry name" value="HAD-SF_hydro_IIIA"/>
</dbReference>
<dbReference type="GO" id="GO:0006281">
    <property type="term" value="P:DNA repair"/>
    <property type="evidence" value="ECO:0007669"/>
    <property type="project" value="TreeGrafter"/>
</dbReference>
<reference evidence="2" key="1">
    <citation type="journal article" date="2022" name="IScience">
        <title>Evolution of zygomycete secretomes and the origins of terrestrial fungal ecologies.</title>
        <authorList>
            <person name="Chang Y."/>
            <person name="Wang Y."/>
            <person name="Mondo S."/>
            <person name="Ahrendt S."/>
            <person name="Andreopoulos W."/>
            <person name="Barry K."/>
            <person name="Beard J."/>
            <person name="Benny G.L."/>
            <person name="Blankenship S."/>
            <person name="Bonito G."/>
            <person name="Cuomo C."/>
            <person name="Desiro A."/>
            <person name="Gervers K.A."/>
            <person name="Hundley H."/>
            <person name="Kuo A."/>
            <person name="LaButti K."/>
            <person name="Lang B.F."/>
            <person name="Lipzen A."/>
            <person name="O'Donnell K."/>
            <person name="Pangilinan J."/>
            <person name="Reynolds N."/>
            <person name="Sandor L."/>
            <person name="Smith M.E."/>
            <person name="Tsang A."/>
            <person name="Grigoriev I.V."/>
            <person name="Stajich J.E."/>
            <person name="Spatafora J.W."/>
        </authorList>
    </citation>
    <scope>NUCLEOTIDE SEQUENCE</scope>
    <source>
        <strain evidence="2">RSA 2281</strain>
    </source>
</reference>
<dbReference type="SUPFAM" id="SSF56784">
    <property type="entry name" value="HAD-like"/>
    <property type="match status" value="1"/>
</dbReference>
<gene>
    <name evidence="2" type="ORF">BDA99DRAFT_494603</name>
</gene>
<dbReference type="InterPro" id="IPR006551">
    <property type="entry name" value="Polynucleotide_phosphatase"/>
</dbReference>
<dbReference type="Pfam" id="PF08645">
    <property type="entry name" value="PNK3P"/>
    <property type="match status" value="1"/>
</dbReference>
<evidence type="ECO:0000313" key="3">
    <source>
        <dbReference type="Proteomes" id="UP001209540"/>
    </source>
</evidence>
<dbReference type="PANTHER" id="PTHR12083">
    <property type="entry name" value="BIFUNCTIONAL POLYNUCLEOTIDE PHOSPHATASE/KINASE"/>
    <property type="match status" value="1"/>
</dbReference>
<dbReference type="FunFam" id="3.40.50.300:FF:000737">
    <property type="entry name" value="Bifunctional polynucleotide phosphatase/kinase"/>
    <property type="match status" value="1"/>
</dbReference>
<dbReference type="SUPFAM" id="SSF52540">
    <property type="entry name" value="P-loop containing nucleoside triphosphate hydrolases"/>
    <property type="match status" value="1"/>
</dbReference>
<dbReference type="Proteomes" id="UP001209540">
    <property type="component" value="Unassembled WGS sequence"/>
</dbReference>
<dbReference type="PANTHER" id="PTHR12083:SF9">
    <property type="entry name" value="BIFUNCTIONAL POLYNUCLEOTIDE PHOSPHATASE_KINASE"/>
    <property type="match status" value="1"/>
</dbReference>
<organism evidence="2 3">
    <name type="scientific">Phascolomyces articulosus</name>
    <dbReference type="NCBI Taxonomy" id="60185"/>
    <lineage>
        <taxon>Eukaryota</taxon>
        <taxon>Fungi</taxon>
        <taxon>Fungi incertae sedis</taxon>
        <taxon>Mucoromycota</taxon>
        <taxon>Mucoromycotina</taxon>
        <taxon>Mucoromycetes</taxon>
        <taxon>Mucorales</taxon>
        <taxon>Lichtheimiaceae</taxon>
        <taxon>Phascolomyces</taxon>
    </lineage>
</organism>
<dbReference type="Gene3D" id="3.40.50.1000">
    <property type="entry name" value="HAD superfamily/HAD-like"/>
    <property type="match status" value="1"/>
</dbReference>
<dbReference type="GO" id="GO:0046403">
    <property type="term" value="F:polynucleotide 3'-phosphatase activity"/>
    <property type="evidence" value="ECO:0007669"/>
    <property type="project" value="TreeGrafter"/>
</dbReference>
<dbReference type="InterPro" id="IPR027417">
    <property type="entry name" value="P-loop_NTPase"/>
</dbReference>
<proteinExistence type="predicted"/>
<dbReference type="EMBL" id="JAIXMP010000002">
    <property type="protein sequence ID" value="KAI9276987.1"/>
    <property type="molecule type" value="Genomic_DNA"/>
</dbReference>
<keyword evidence="2" id="KW-0418">Kinase</keyword>
<dbReference type="NCBIfam" id="TIGR01664">
    <property type="entry name" value="DNA-3'-Pase"/>
    <property type="match status" value="1"/>
</dbReference>
<feature type="region of interest" description="Disordered" evidence="1">
    <location>
        <begin position="1"/>
        <end position="32"/>
    </location>
</feature>
<dbReference type="InterPro" id="IPR023214">
    <property type="entry name" value="HAD_sf"/>
</dbReference>
<sequence length="421" mass="48446">MKRKLRDQQQGEEGEAVSETNKRIHPFFTPGEEKKDMGLRWLQQVPSVLIGRSKQAESGGRSKVAAFDLDSTLIKTRSGRVYPRDSGDWQWWDTSVPTTIRRLYDEGYKIVIFSNQNGLNSNQKIKSFKTKVENISNQLGVSIVFLAALEKDRYRKPMTGMWEWIENEEEVKIDREKSFFVGDAAGREAGWKPKEKKDHSAVDRKFAANLQLPFHTPEEFFLKEDKADFTWGSFEPTKYPDSLPLFSPSSTPLIPLDQSQEVIVCVGYPASGKSSFCKKHVVSKGYVYVNQDTLKTRDKCIKACQQALSEGKSVIVDNTNPEASTRANYIRLAKQANVGVRCFYFTADENLARHNSYFRALHTRSGEEEQKREVLSIMAYNSFKSKFQQPKESEGFKEVKHINFVFEGTDQDKKAWQKWWH</sequence>
<dbReference type="GO" id="GO:0046404">
    <property type="term" value="F:ATP-dependent polydeoxyribonucleotide 5'-hydroxyl-kinase activity"/>
    <property type="evidence" value="ECO:0007669"/>
    <property type="project" value="TreeGrafter"/>
</dbReference>
<protein>
    <submittedName>
        <fullName evidence="2">Polynucleotide kinase 3 phosphatase</fullName>
    </submittedName>
</protein>
<dbReference type="InterPro" id="IPR013954">
    <property type="entry name" value="PNK3P"/>
</dbReference>